<organism evidence="2 3">
    <name type="scientific">Liparis tanakae</name>
    <name type="common">Tanaka's snailfish</name>
    <dbReference type="NCBI Taxonomy" id="230148"/>
    <lineage>
        <taxon>Eukaryota</taxon>
        <taxon>Metazoa</taxon>
        <taxon>Chordata</taxon>
        <taxon>Craniata</taxon>
        <taxon>Vertebrata</taxon>
        <taxon>Euteleostomi</taxon>
        <taxon>Actinopterygii</taxon>
        <taxon>Neopterygii</taxon>
        <taxon>Teleostei</taxon>
        <taxon>Neoteleostei</taxon>
        <taxon>Acanthomorphata</taxon>
        <taxon>Eupercaria</taxon>
        <taxon>Perciformes</taxon>
        <taxon>Cottioidei</taxon>
        <taxon>Cottales</taxon>
        <taxon>Liparidae</taxon>
        <taxon>Liparis</taxon>
    </lineage>
</organism>
<evidence type="ECO:0000313" key="2">
    <source>
        <dbReference type="EMBL" id="TNN67107.1"/>
    </source>
</evidence>
<gene>
    <name evidence="2" type="ORF">EYF80_022637</name>
</gene>
<reference evidence="2 3" key="1">
    <citation type="submission" date="2019-03" db="EMBL/GenBank/DDBJ databases">
        <title>First draft genome of Liparis tanakae, snailfish: a comprehensive survey of snailfish specific genes.</title>
        <authorList>
            <person name="Kim W."/>
            <person name="Song I."/>
            <person name="Jeong J.-H."/>
            <person name="Kim D."/>
            <person name="Kim S."/>
            <person name="Ryu S."/>
            <person name="Song J.Y."/>
            <person name="Lee S.K."/>
        </authorList>
    </citation>
    <scope>NUCLEOTIDE SEQUENCE [LARGE SCALE GENOMIC DNA]</scope>
    <source>
        <tissue evidence="2">Muscle</tissue>
    </source>
</reference>
<name>A0A4Z2HMY0_9TELE</name>
<feature type="region of interest" description="Disordered" evidence="1">
    <location>
        <begin position="91"/>
        <end position="110"/>
    </location>
</feature>
<keyword evidence="3" id="KW-1185">Reference proteome</keyword>
<accession>A0A4Z2HMY0</accession>
<evidence type="ECO:0000256" key="1">
    <source>
        <dbReference type="SAM" id="MobiDB-lite"/>
    </source>
</evidence>
<sequence length="110" mass="11968">MRKETVYDVVEGNLSTRSFEARWRFDVTVARAQRSPATRQSWEKGGAGFISIMTPMPPRGITSNASEAIYPPMEHRSPTPCQMPLLHNARVTQRSAGAEGSAGPDGPPLG</sequence>
<feature type="region of interest" description="Disordered" evidence="1">
    <location>
        <begin position="35"/>
        <end position="65"/>
    </location>
</feature>
<evidence type="ECO:0000313" key="3">
    <source>
        <dbReference type="Proteomes" id="UP000314294"/>
    </source>
</evidence>
<protein>
    <submittedName>
        <fullName evidence="2">Uncharacterized protein</fullName>
    </submittedName>
</protein>
<dbReference type="AlphaFoldDB" id="A0A4Z2HMY0"/>
<proteinExistence type="predicted"/>
<comment type="caution">
    <text evidence="2">The sequence shown here is derived from an EMBL/GenBank/DDBJ whole genome shotgun (WGS) entry which is preliminary data.</text>
</comment>
<dbReference type="EMBL" id="SRLO01000209">
    <property type="protein sequence ID" value="TNN67107.1"/>
    <property type="molecule type" value="Genomic_DNA"/>
</dbReference>
<dbReference type="Proteomes" id="UP000314294">
    <property type="component" value="Unassembled WGS sequence"/>
</dbReference>